<reference evidence="2" key="1">
    <citation type="submission" date="2014-05" db="EMBL/GenBank/DDBJ databases">
        <title>Genome sequence of Mycobacterium aromaticivorans strain JS19b1T (= DSM 45407T).</title>
        <authorList>
            <person name="Kwak Y."/>
            <person name="Park G.-S."/>
            <person name="Li Q.X."/>
            <person name="Lee S.-E."/>
            <person name="Shin J.-H."/>
        </authorList>
    </citation>
    <scope>NUCLEOTIDE SEQUENCE [LARGE SCALE GENOMIC DNA]</scope>
    <source>
        <strain evidence="2">JS19b1</strain>
    </source>
</reference>
<gene>
    <name evidence="2" type="ORF">Y900_029990</name>
</gene>
<feature type="transmembrane region" description="Helical" evidence="1">
    <location>
        <begin position="65"/>
        <end position="84"/>
    </location>
</feature>
<dbReference type="EMBL" id="JALN02000003">
    <property type="protein sequence ID" value="KDE96866.1"/>
    <property type="molecule type" value="Genomic_DNA"/>
</dbReference>
<dbReference type="GO" id="GO:0051301">
    <property type="term" value="P:cell division"/>
    <property type="evidence" value="ECO:0007669"/>
    <property type="project" value="UniProtKB-KW"/>
</dbReference>
<evidence type="ECO:0000313" key="3">
    <source>
        <dbReference type="Proteomes" id="UP000022835"/>
    </source>
</evidence>
<keyword evidence="3" id="KW-1185">Reference proteome</keyword>
<dbReference type="InterPro" id="IPR027417">
    <property type="entry name" value="P-loop_NTPase"/>
</dbReference>
<sequence>MSRIGFIRQQVGKPEVPESAVELPDPCEISRPAPSKPPMWVWVLIFVAAAVALMVMLYLSGARQLSGGSFFLFPVMLISMLGILRNRMGGTGKKAHGSAINQDRADHLRTLDEQRAKIHAAGRAQAREICYHHPDPTNGSLATLIGTGRMWERTPSERNFGHARLGLGVTRLKTKLQPPTKVPPPEFRETVTTVAVRDLLIAQNVVHDVPRPLHLFDQMGWAFFSEPSMRSTVQGLLRSLICQVCVFHGPDDVKIAIISDDEASWDWAKWLPHNGDDELVDACGAVRLIFPDVSSFMERFGESLTHRGPFQPRQEGSPMPDSFLVVVVDLPEADCSPILGVQGRLGISVLEATNNDQSVLANGTTAFFMAADDNGTINLLKAAGQEVY</sequence>
<evidence type="ECO:0000256" key="1">
    <source>
        <dbReference type="SAM" id="Phobius"/>
    </source>
</evidence>
<keyword evidence="1" id="KW-1133">Transmembrane helix</keyword>
<dbReference type="RefSeq" id="WP_036349298.1">
    <property type="nucleotide sequence ID" value="NZ_JALN02000003.1"/>
</dbReference>
<feature type="transmembrane region" description="Helical" evidence="1">
    <location>
        <begin position="39"/>
        <end position="59"/>
    </location>
</feature>
<dbReference type="STRING" id="1440774.Y900_029990"/>
<accession>A0A064CB20</accession>
<keyword evidence="2" id="KW-0132">Cell division</keyword>
<evidence type="ECO:0000313" key="2">
    <source>
        <dbReference type="EMBL" id="KDE96866.1"/>
    </source>
</evidence>
<keyword evidence="2" id="KW-0131">Cell cycle</keyword>
<dbReference type="Gene3D" id="3.40.50.300">
    <property type="entry name" value="P-loop containing nucleotide triphosphate hydrolases"/>
    <property type="match status" value="1"/>
</dbReference>
<keyword evidence="1" id="KW-0812">Transmembrane</keyword>
<dbReference type="OrthoDB" id="9807790at2"/>
<name>A0A064CB20_9MYCO</name>
<organism evidence="2 3">
    <name type="scientific">Mycolicibacterium aromaticivorans JS19b1 = JCM 16368</name>
    <dbReference type="NCBI Taxonomy" id="1440774"/>
    <lineage>
        <taxon>Bacteria</taxon>
        <taxon>Bacillati</taxon>
        <taxon>Actinomycetota</taxon>
        <taxon>Actinomycetes</taxon>
        <taxon>Mycobacteriales</taxon>
        <taxon>Mycobacteriaceae</taxon>
        <taxon>Mycolicibacterium</taxon>
    </lineage>
</organism>
<proteinExistence type="predicted"/>
<comment type="caution">
    <text evidence="2">The sequence shown here is derived from an EMBL/GenBank/DDBJ whole genome shotgun (WGS) entry which is preliminary data.</text>
</comment>
<dbReference type="AlphaFoldDB" id="A0A064CB20"/>
<protein>
    <submittedName>
        <fullName evidence="2">Cell division protein FtsK</fullName>
    </submittedName>
</protein>
<keyword evidence="1" id="KW-0472">Membrane</keyword>
<dbReference type="eggNOG" id="COG1674">
    <property type="taxonomic scope" value="Bacteria"/>
</dbReference>
<dbReference type="Proteomes" id="UP000022835">
    <property type="component" value="Unassembled WGS sequence"/>
</dbReference>